<feature type="transmembrane region" description="Helical" evidence="7">
    <location>
        <begin position="70"/>
        <end position="90"/>
    </location>
</feature>
<evidence type="ECO:0000256" key="2">
    <source>
        <dbReference type="ARBA" id="ARBA00022475"/>
    </source>
</evidence>
<evidence type="ECO:0000313" key="9">
    <source>
        <dbReference type="EMBL" id="QVI22080.1"/>
    </source>
</evidence>
<dbReference type="Pfam" id="PF06271">
    <property type="entry name" value="RDD"/>
    <property type="match status" value="1"/>
</dbReference>
<keyword evidence="3 7" id="KW-0812">Transmembrane</keyword>
<dbReference type="PANTHER" id="PTHR36115:SF6">
    <property type="entry name" value="PROLINE-RICH ANTIGEN HOMOLOG"/>
    <property type="match status" value="1"/>
</dbReference>
<dbReference type="EMBL" id="CP074371">
    <property type="protein sequence ID" value="QVI22080.1"/>
    <property type="molecule type" value="Genomic_DNA"/>
</dbReference>
<organism evidence="9 10">
    <name type="scientific">Nocardia tengchongensis</name>
    <dbReference type="NCBI Taxonomy" id="2055889"/>
    <lineage>
        <taxon>Bacteria</taxon>
        <taxon>Bacillati</taxon>
        <taxon>Actinomycetota</taxon>
        <taxon>Actinomycetes</taxon>
        <taxon>Mycobacteriales</taxon>
        <taxon>Nocardiaceae</taxon>
        <taxon>Nocardia</taxon>
    </lineage>
</organism>
<feature type="compositionally biased region" description="Low complexity" evidence="6">
    <location>
        <begin position="10"/>
        <end position="46"/>
    </location>
</feature>
<dbReference type="InterPro" id="IPR010432">
    <property type="entry name" value="RDD"/>
</dbReference>
<comment type="subcellular location">
    <subcellularLocation>
        <location evidence="1">Cell membrane</location>
        <topology evidence="1">Multi-pass membrane protein</topology>
    </subcellularLocation>
</comment>
<evidence type="ECO:0000256" key="1">
    <source>
        <dbReference type="ARBA" id="ARBA00004651"/>
    </source>
</evidence>
<dbReference type="Proteomes" id="UP000683310">
    <property type="component" value="Chromosome"/>
</dbReference>
<keyword evidence="5 7" id="KW-0472">Membrane</keyword>
<evidence type="ECO:0000313" key="10">
    <source>
        <dbReference type="Proteomes" id="UP000683310"/>
    </source>
</evidence>
<evidence type="ECO:0000256" key="5">
    <source>
        <dbReference type="ARBA" id="ARBA00023136"/>
    </source>
</evidence>
<feature type="domain" description="RDD" evidence="8">
    <location>
        <begin position="63"/>
        <end position="208"/>
    </location>
</feature>
<dbReference type="InterPro" id="IPR051791">
    <property type="entry name" value="Pra-immunoreactive"/>
</dbReference>
<accession>A0ABX8CUA8</accession>
<keyword evidence="4 7" id="KW-1133">Transmembrane helix</keyword>
<name>A0ABX8CUA8_9NOCA</name>
<keyword evidence="2" id="KW-1003">Cell membrane</keyword>
<reference evidence="9 10" key="1">
    <citation type="submission" date="2021-04" db="EMBL/GenBank/DDBJ databases">
        <title>Nocardia tengchongensis.</title>
        <authorList>
            <person name="Zhuang k."/>
            <person name="Ran Y."/>
            <person name="Li W."/>
        </authorList>
    </citation>
    <scope>NUCLEOTIDE SEQUENCE [LARGE SCALE GENOMIC DNA]</scope>
    <source>
        <strain evidence="9 10">CFH S0057</strain>
    </source>
</reference>
<evidence type="ECO:0000256" key="6">
    <source>
        <dbReference type="SAM" id="MobiDB-lite"/>
    </source>
</evidence>
<evidence type="ECO:0000256" key="3">
    <source>
        <dbReference type="ARBA" id="ARBA00022692"/>
    </source>
</evidence>
<feature type="region of interest" description="Disordered" evidence="6">
    <location>
        <begin position="1"/>
        <end position="46"/>
    </location>
</feature>
<evidence type="ECO:0000259" key="8">
    <source>
        <dbReference type="Pfam" id="PF06271"/>
    </source>
</evidence>
<feature type="transmembrane region" description="Helical" evidence="7">
    <location>
        <begin position="118"/>
        <end position="142"/>
    </location>
</feature>
<sequence>MTYGNDPYSQQPQQPGYGQQPPGYGQQPPPGYGQQPPGGYPGQPQDYGYQPAPGYAAYPAPPYASWGARVGAYLIDRLIVFVPAAIFYGLDSSSVFKDADCVTEQTDTSYSTNCSGGLSGAGVALIVVGALIALVGGLWLIYREGTTGQTPGRKMLNIKLIREADGQVLGFGMAFVRQLCHAVDSLACYLGWLWPIWDAKRQTFADKIISSIVVKV</sequence>
<evidence type="ECO:0000256" key="4">
    <source>
        <dbReference type="ARBA" id="ARBA00022989"/>
    </source>
</evidence>
<proteinExistence type="predicted"/>
<gene>
    <name evidence="9" type="ORF">KHQ06_02700</name>
</gene>
<protein>
    <submittedName>
        <fullName evidence="9">RDD family protein</fullName>
    </submittedName>
</protein>
<keyword evidence="10" id="KW-1185">Reference proteome</keyword>
<dbReference type="PANTHER" id="PTHR36115">
    <property type="entry name" value="PROLINE-RICH ANTIGEN HOMOLOG-RELATED"/>
    <property type="match status" value="1"/>
</dbReference>
<evidence type="ECO:0000256" key="7">
    <source>
        <dbReference type="SAM" id="Phobius"/>
    </source>
</evidence>